<dbReference type="InterPro" id="IPR036121">
    <property type="entry name" value="ATPase_F1/V1/A1_a/bsu_N_sf"/>
</dbReference>
<dbReference type="InterPro" id="IPR027417">
    <property type="entry name" value="P-loop_NTPase"/>
</dbReference>
<dbReference type="Pfam" id="PF00006">
    <property type="entry name" value="ATP-synt_ab"/>
    <property type="match status" value="1"/>
</dbReference>
<feature type="domain" description="ATPase F1/V1/A1 complex alpha/beta subunit N-terminal" evidence="14">
    <location>
        <begin position="25"/>
        <end position="92"/>
    </location>
</feature>
<keyword evidence="9 11" id="KW-0139">CF(1)</keyword>
<dbReference type="GeneID" id="75074783"/>
<dbReference type="PIRSF" id="PIRSF039088">
    <property type="entry name" value="F_ATPase_subunit_alpha"/>
    <property type="match status" value="1"/>
</dbReference>
<comment type="function">
    <text evidence="11">Produces ATP from ADP in the presence of a proton gradient across the membrane. The alpha chain is a regulatory subunit.</text>
</comment>
<evidence type="ECO:0000256" key="9">
    <source>
        <dbReference type="ARBA" id="ARBA00023196"/>
    </source>
</evidence>
<evidence type="ECO:0000256" key="8">
    <source>
        <dbReference type="ARBA" id="ARBA00023136"/>
    </source>
</evidence>
<dbReference type="NCBIfam" id="TIGR00962">
    <property type="entry name" value="atpA"/>
    <property type="match status" value="1"/>
</dbReference>
<dbReference type="PANTHER" id="PTHR48082">
    <property type="entry name" value="ATP SYNTHASE SUBUNIT ALPHA, MITOCHONDRIAL"/>
    <property type="match status" value="1"/>
</dbReference>
<comment type="catalytic activity">
    <reaction evidence="11">
        <text>ATP + H2O + 4 H(+)(in) = ADP + phosphate + 5 H(+)(out)</text>
        <dbReference type="Rhea" id="RHEA:57720"/>
        <dbReference type="ChEBI" id="CHEBI:15377"/>
        <dbReference type="ChEBI" id="CHEBI:15378"/>
        <dbReference type="ChEBI" id="CHEBI:30616"/>
        <dbReference type="ChEBI" id="CHEBI:43474"/>
        <dbReference type="ChEBI" id="CHEBI:456216"/>
        <dbReference type="EC" id="7.1.2.2"/>
    </reaction>
</comment>
<dbReference type="FunFam" id="2.40.30.20:FF:000001">
    <property type="entry name" value="ATP synthase subunit alpha"/>
    <property type="match status" value="1"/>
</dbReference>
<gene>
    <name evidence="11" type="primary">atpA</name>
    <name evidence="15" type="ORF">C095_11110</name>
</gene>
<dbReference type="CDD" id="cd01132">
    <property type="entry name" value="F1-ATPase_alpha_CD"/>
    <property type="match status" value="1"/>
</dbReference>
<dbReference type="InterPro" id="IPR004100">
    <property type="entry name" value="ATPase_F1/V1/A1_a/bsu_N"/>
</dbReference>
<dbReference type="HAMAP" id="MF_01346">
    <property type="entry name" value="ATP_synth_alpha_bact"/>
    <property type="match status" value="1"/>
</dbReference>
<dbReference type="GO" id="GO:0045259">
    <property type="term" value="C:proton-transporting ATP synthase complex"/>
    <property type="evidence" value="ECO:0007669"/>
    <property type="project" value="UniProtKB-KW"/>
</dbReference>
<dbReference type="Pfam" id="PF02874">
    <property type="entry name" value="ATP-synt_ab_N"/>
    <property type="match status" value="1"/>
</dbReference>
<feature type="domain" description="ATP synthase alpha subunit C-terminal" evidence="13">
    <location>
        <begin position="371"/>
        <end position="495"/>
    </location>
</feature>
<feature type="domain" description="ATPase F1/V1/A1 complex alpha/beta subunit nucleotide-binding" evidence="12">
    <location>
        <begin position="149"/>
        <end position="364"/>
    </location>
</feature>
<dbReference type="GO" id="GO:0005524">
    <property type="term" value="F:ATP binding"/>
    <property type="evidence" value="ECO:0007669"/>
    <property type="project" value="UniProtKB-UniRule"/>
</dbReference>
<dbReference type="GO" id="GO:0043531">
    <property type="term" value="F:ADP binding"/>
    <property type="evidence" value="ECO:0007669"/>
    <property type="project" value="TreeGrafter"/>
</dbReference>
<evidence type="ECO:0000259" key="12">
    <source>
        <dbReference type="Pfam" id="PF00006"/>
    </source>
</evidence>
<keyword evidence="11" id="KW-1003">Cell membrane</keyword>
<keyword evidence="6 11" id="KW-1278">Translocase</keyword>
<accession>A0A017H5F4</accession>
<reference evidence="15 16" key="1">
    <citation type="submission" date="2013-08" db="EMBL/GenBank/DDBJ databases">
        <title>An opportunistic ruminal bacterium that causes liver abscesses in cattle.</title>
        <authorList>
            <person name="Benahmed F.H."/>
            <person name="Rasmussen M."/>
            <person name="Harbottle H."/>
            <person name="Soppet D."/>
            <person name="Nagaraja T.G."/>
            <person name="Davidson M."/>
        </authorList>
    </citation>
    <scope>NUCLEOTIDE SEQUENCE [LARGE SCALE GENOMIC DNA]</scope>
    <source>
        <strain evidence="15 16">B35</strain>
    </source>
</reference>
<dbReference type="EMBL" id="AUZI01000027">
    <property type="protein sequence ID" value="KID48254.1"/>
    <property type="molecule type" value="Genomic_DNA"/>
</dbReference>
<dbReference type="SUPFAM" id="SSF47917">
    <property type="entry name" value="C-terminal domain of alpha and beta subunits of F1 ATP synthase"/>
    <property type="match status" value="1"/>
</dbReference>
<keyword evidence="4 11" id="KW-0547">Nucleotide-binding</keyword>
<keyword evidence="5 11" id="KW-0067">ATP-binding</keyword>
<dbReference type="AlphaFoldDB" id="A0A017H5F4"/>
<keyword evidence="8 11" id="KW-0472">Membrane</keyword>
<dbReference type="Gene3D" id="3.40.50.300">
    <property type="entry name" value="P-loop containing nucleotide triphosphate hydrolases"/>
    <property type="match status" value="1"/>
</dbReference>
<organism evidence="15 16">
    <name type="scientific">Fusobacterium necrophorum subsp. funduliforme B35</name>
    <dbReference type="NCBI Taxonomy" id="1226633"/>
    <lineage>
        <taxon>Bacteria</taxon>
        <taxon>Fusobacteriati</taxon>
        <taxon>Fusobacteriota</taxon>
        <taxon>Fusobacteriia</taxon>
        <taxon>Fusobacteriales</taxon>
        <taxon>Fusobacteriaceae</taxon>
        <taxon>Fusobacterium</taxon>
    </lineage>
</organism>
<evidence type="ECO:0000259" key="14">
    <source>
        <dbReference type="Pfam" id="PF02874"/>
    </source>
</evidence>
<evidence type="ECO:0000313" key="16">
    <source>
        <dbReference type="Proteomes" id="UP000031184"/>
    </source>
</evidence>
<dbReference type="NCBIfam" id="NF009884">
    <property type="entry name" value="PRK13343.1"/>
    <property type="match status" value="1"/>
</dbReference>
<dbReference type="FunFam" id="1.20.150.20:FF:000001">
    <property type="entry name" value="ATP synthase subunit alpha"/>
    <property type="match status" value="1"/>
</dbReference>
<dbReference type="Proteomes" id="UP000031184">
    <property type="component" value="Unassembled WGS sequence"/>
</dbReference>
<evidence type="ECO:0000256" key="11">
    <source>
        <dbReference type="HAMAP-Rule" id="MF_01346"/>
    </source>
</evidence>
<dbReference type="CDD" id="cd18116">
    <property type="entry name" value="ATP-synt_F1_alpha_N"/>
    <property type="match status" value="1"/>
</dbReference>
<sequence>MKIRPEEVSEIIKKEIENYKKSLDVKTSGTVLEVGDGIARIYGLSSVMSNELLEFPNGVMGMALNLEEHNVGAVILGNASLIKEGDEVKATGRVVSVPSGEGMLGRVVNALGEAIDGKGEIRPSKYMPVERKASGIISRQPVVEPLQTGLKSIDGMVPIGRGQRELIIGDRQTGKTAIALDAIINQKGNGVKCIYVAIGQKRSTVAQIFQKLENAGAMEYTIIVAATASEAAPLQYLAPYSGVAMGEYFMDKGEHVLIIYDDLSKHAVAYREMSLLLRRPPGREAYPGDVFYLHSRLLERAAKLSPELGGGSITALPIIETQAGDVSAYIPTNVISITDGQIFLETQLFNSGFRPAINAGISVSRVGGAAQIKAMKQVASKVKLELAQYNELLTFAQFGSDLDKATKAQLDRGNRIMEILKQAQYHPYPVEEQVVSFFGVTNGYLDSIPVEKVKVFEEELLGKLRASSNILDNIREEKALSKDLEAELRAFIESFKKTFEA</sequence>
<evidence type="ECO:0000256" key="6">
    <source>
        <dbReference type="ARBA" id="ARBA00022967"/>
    </source>
</evidence>
<dbReference type="GO" id="GO:0046933">
    <property type="term" value="F:proton-transporting ATP synthase activity, rotational mechanism"/>
    <property type="evidence" value="ECO:0007669"/>
    <property type="project" value="UniProtKB-UniRule"/>
</dbReference>
<dbReference type="SUPFAM" id="SSF52540">
    <property type="entry name" value="P-loop containing nucleoside triphosphate hydrolases"/>
    <property type="match status" value="1"/>
</dbReference>
<dbReference type="PANTHER" id="PTHR48082:SF2">
    <property type="entry name" value="ATP SYNTHASE SUBUNIT ALPHA, MITOCHONDRIAL"/>
    <property type="match status" value="1"/>
</dbReference>
<dbReference type="InterPro" id="IPR020003">
    <property type="entry name" value="ATPase_a/bsu_AS"/>
</dbReference>
<dbReference type="InterPro" id="IPR000793">
    <property type="entry name" value="ATP_synth_asu_C"/>
</dbReference>
<keyword evidence="3 11" id="KW-0813">Transport</keyword>
<dbReference type="Gene3D" id="1.20.150.20">
    <property type="entry name" value="ATP synthase alpha/beta chain, C-terminal domain"/>
    <property type="match status" value="1"/>
</dbReference>
<dbReference type="Gene3D" id="2.40.30.20">
    <property type="match status" value="1"/>
</dbReference>
<evidence type="ECO:0000256" key="2">
    <source>
        <dbReference type="ARBA" id="ARBA00008936"/>
    </source>
</evidence>
<evidence type="ECO:0000256" key="3">
    <source>
        <dbReference type="ARBA" id="ARBA00022448"/>
    </source>
</evidence>
<comment type="similarity">
    <text evidence="2 11">Belongs to the ATPase alpha/beta chains family.</text>
</comment>
<keyword evidence="15" id="KW-0378">Hydrolase</keyword>
<proteinExistence type="inferred from homology"/>
<evidence type="ECO:0000256" key="10">
    <source>
        <dbReference type="ARBA" id="ARBA00023310"/>
    </source>
</evidence>
<evidence type="ECO:0000256" key="4">
    <source>
        <dbReference type="ARBA" id="ARBA00022741"/>
    </source>
</evidence>
<dbReference type="InterPro" id="IPR000194">
    <property type="entry name" value="ATPase_F1/V1/A1_a/bsu_nucl-bd"/>
</dbReference>
<dbReference type="RefSeq" id="WP_005957398.1">
    <property type="nucleotide sequence ID" value="NZ_AOJP01000005.1"/>
</dbReference>
<comment type="caution">
    <text evidence="15">The sequence shown here is derived from an EMBL/GenBank/DDBJ whole genome shotgun (WGS) entry which is preliminary data.</text>
</comment>
<dbReference type="PROSITE" id="PS00152">
    <property type="entry name" value="ATPASE_ALPHA_BETA"/>
    <property type="match status" value="1"/>
</dbReference>
<dbReference type="GO" id="GO:0005886">
    <property type="term" value="C:plasma membrane"/>
    <property type="evidence" value="ECO:0007669"/>
    <property type="project" value="UniProtKB-SubCell"/>
</dbReference>
<keyword evidence="7 11" id="KW-0406">Ion transport</keyword>
<dbReference type="Pfam" id="PF00306">
    <property type="entry name" value="ATP-synt_ab_C"/>
    <property type="match status" value="1"/>
</dbReference>
<evidence type="ECO:0000259" key="13">
    <source>
        <dbReference type="Pfam" id="PF00306"/>
    </source>
</evidence>
<name>A0A017H5F4_9FUSO</name>
<evidence type="ECO:0000256" key="7">
    <source>
        <dbReference type="ARBA" id="ARBA00023065"/>
    </source>
</evidence>
<keyword evidence="10 11" id="KW-0066">ATP synthesis</keyword>
<comment type="subcellular location">
    <subcellularLocation>
        <location evidence="11">Cell membrane</location>
        <topology evidence="11">Peripheral membrane protein</topology>
    </subcellularLocation>
    <subcellularLocation>
        <location evidence="1">Membrane</location>
        <topology evidence="1">Peripheral membrane protein</topology>
    </subcellularLocation>
</comment>
<dbReference type="GO" id="GO:0016787">
    <property type="term" value="F:hydrolase activity"/>
    <property type="evidence" value="ECO:0007669"/>
    <property type="project" value="UniProtKB-KW"/>
</dbReference>
<feature type="binding site" evidence="11">
    <location>
        <begin position="169"/>
        <end position="176"/>
    </location>
    <ligand>
        <name>ATP</name>
        <dbReference type="ChEBI" id="CHEBI:30616"/>
    </ligand>
</feature>
<evidence type="ECO:0000256" key="1">
    <source>
        <dbReference type="ARBA" id="ARBA00004170"/>
    </source>
</evidence>
<dbReference type="EC" id="7.1.2.2" evidence="11"/>
<dbReference type="InterPro" id="IPR033732">
    <property type="entry name" value="ATP_synth_F1_a_nt-bd_dom"/>
</dbReference>
<dbReference type="InterPro" id="IPR005294">
    <property type="entry name" value="ATP_synth_F1_asu"/>
</dbReference>
<protein>
    <recommendedName>
        <fullName evidence="11">ATP synthase subunit alpha</fullName>
        <ecNumber evidence="11">7.1.2.2</ecNumber>
    </recommendedName>
    <alternativeName>
        <fullName evidence="11">ATP synthase F1 sector subunit alpha</fullName>
    </alternativeName>
    <alternativeName>
        <fullName evidence="11">F-ATPase subunit alpha</fullName>
    </alternativeName>
</protein>
<dbReference type="InterPro" id="IPR023366">
    <property type="entry name" value="ATP_synth_asu-like_sf"/>
</dbReference>
<dbReference type="FunFam" id="3.40.50.300:FF:000002">
    <property type="entry name" value="ATP synthase subunit alpha"/>
    <property type="match status" value="1"/>
</dbReference>
<dbReference type="PATRIC" id="fig|1226633.4.peg.2252"/>
<dbReference type="CDD" id="cd18113">
    <property type="entry name" value="ATP-synt_F1_alpha_C"/>
    <property type="match status" value="1"/>
</dbReference>
<keyword evidence="11" id="KW-0375">Hydrogen ion transport</keyword>
<dbReference type="OrthoDB" id="9803053at2"/>
<feature type="site" description="Required for activity" evidence="11">
    <location>
        <position position="362"/>
    </location>
</feature>
<dbReference type="InterPro" id="IPR038376">
    <property type="entry name" value="ATP_synth_asu_C_sf"/>
</dbReference>
<evidence type="ECO:0000256" key="5">
    <source>
        <dbReference type="ARBA" id="ARBA00022840"/>
    </source>
</evidence>
<dbReference type="SUPFAM" id="SSF50615">
    <property type="entry name" value="N-terminal domain of alpha and beta subunits of F1 ATP synthase"/>
    <property type="match status" value="1"/>
</dbReference>
<evidence type="ECO:0000313" key="15">
    <source>
        <dbReference type="EMBL" id="KID48254.1"/>
    </source>
</evidence>